<name>A0A652LEW0_9ACTN</name>
<accession>A0A652LEW0</accession>
<feature type="region of interest" description="Disordered" evidence="1">
    <location>
        <begin position="60"/>
        <end position="81"/>
    </location>
</feature>
<protein>
    <submittedName>
        <fullName evidence="2">DUF2630 family protein</fullName>
    </submittedName>
</protein>
<gene>
    <name evidence="2" type="ORF">EAO74_00235</name>
</gene>
<dbReference type="InterPro" id="IPR020311">
    <property type="entry name" value="Uncharacterised_Rv0898c"/>
</dbReference>
<organism evidence="2">
    <name type="scientific">Streptomyces sp. gb1(2016)</name>
    <dbReference type="NCBI Taxonomy" id="1828321"/>
    <lineage>
        <taxon>Bacteria</taxon>
        <taxon>Bacillati</taxon>
        <taxon>Actinomycetota</taxon>
        <taxon>Actinomycetes</taxon>
        <taxon>Kitasatosporales</taxon>
        <taxon>Streptomycetaceae</taxon>
        <taxon>Streptomyces</taxon>
    </lineage>
</organism>
<reference evidence="2" key="1">
    <citation type="submission" date="2018-10" db="EMBL/GenBank/DDBJ databases">
        <authorList>
            <person name="Hariharan J."/>
            <person name="Choudoir M.J."/>
            <person name="Diebold P."/>
            <person name="Panke-Buisse K."/>
            <person name="Campbell A.N."/>
            <person name="Buckley D.H."/>
        </authorList>
    </citation>
    <scope>NUCLEOTIDE SEQUENCE</scope>
    <source>
        <strain evidence="2">Gb1</strain>
    </source>
</reference>
<dbReference type="RefSeq" id="WP_099173359.1">
    <property type="nucleotide sequence ID" value="NZ_RDBM01000003.1"/>
</dbReference>
<proteinExistence type="predicted"/>
<sequence>MADQDIFENIDELITEERALRSRSTAELGLSADERVRLREVEVQLDQCWDLLRQRRALSEYGEDPSEARVRPASEVEGYQS</sequence>
<evidence type="ECO:0000256" key="1">
    <source>
        <dbReference type="SAM" id="MobiDB-lite"/>
    </source>
</evidence>
<dbReference type="AlphaFoldDB" id="A0A652LEW0"/>
<evidence type="ECO:0000313" key="2">
    <source>
        <dbReference type="EMBL" id="TXS34366.1"/>
    </source>
</evidence>
<comment type="caution">
    <text evidence="2">The sequence shown here is derived from an EMBL/GenBank/DDBJ whole genome shotgun (WGS) entry which is preliminary data.</text>
</comment>
<dbReference type="Pfam" id="PF10944">
    <property type="entry name" value="DUF2630"/>
    <property type="match status" value="1"/>
</dbReference>
<dbReference type="EMBL" id="RDBM01000003">
    <property type="protein sequence ID" value="TXS34366.1"/>
    <property type="molecule type" value="Genomic_DNA"/>
</dbReference>